<proteinExistence type="inferred from homology"/>
<dbReference type="InterPro" id="IPR050432">
    <property type="entry name" value="FAD-linked_Oxidoreductases_BP"/>
</dbReference>
<dbReference type="EMBL" id="JAKUCV010001427">
    <property type="protein sequence ID" value="KAJ4846425.1"/>
    <property type="molecule type" value="Genomic_DNA"/>
</dbReference>
<keyword evidence="2" id="KW-0560">Oxidoreductase</keyword>
<feature type="non-terminal residue" evidence="4">
    <location>
        <position position="276"/>
    </location>
</feature>
<dbReference type="PANTHER" id="PTHR13878:SF67">
    <property type="entry name" value="L-GULONOLACTONE OXIDASE 5"/>
    <property type="match status" value="1"/>
</dbReference>
<feature type="non-terminal residue" evidence="4">
    <location>
        <position position="1"/>
    </location>
</feature>
<dbReference type="AlphaFoldDB" id="A0A9Q0GCB6"/>
<dbReference type="PANTHER" id="PTHR13878">
    <property type="entry name" value="GULONOLACTONE OXIDASE"/>
    <property type="match status" value="1"/>
</dbReference>
<accession>A0A9Q0GCB6</accession>
<dbReference type="PROSITE" id="PS51387">
    <property type="entry name" value="FAD_PCMH"/>
    <property type="match status" value="1"/>
</dbReference>
<keyword evidence="5" id="KW-1185">Reference proteome</keyword>
<evidence type="ECO:0000259" key="3">
    <source>
        <dbReference type="PROSITE" id="PS51387"/>
    </source>
</evidence>
<comment type="similarity">
    <text evidence="1">Belongs to the oxygen-dependent FAD-linked oxidoreductase family.</text>
</comment>
<gene>
    <name evidence="4" type="ORF">Tsubulata_036684</name>
</gene>
<comment type="caution">
    <text evidence="4">The sequence shown here is derived from an EMBL/GenBank/DDBJ whole genome shotgun (WGS) entry which is preliminary data.</text>
</comment>
<dbReference type="Gene3D" id="3.30.465.10">
    <property type="match status" value="1"/>
</dbReference>
<organism evidence="4 5">
    <name type="scientific">Turnera subulata</name>
    <dbReference type="NCBI Taxonomy" id="218843"/>
    <lineage>
        <taxon>Eukaryota</taxon>
        <taxon>Viridiplantae</taxon>
        <taxon>Streptophyta</taxon>
        <taxon>Embryophyta</taxon>
        <taxon>Tracheophyta</taxon>
        <taxon>Spermatophyta</taxon>
        <taxon>Magnoliopsida</taxon>
        <taxon>eudicotyledons</taxon>
        <taxon>Gunneridae</taxon>
        <taxon>Pentapetalae</taxon>
        <taxon>rosids</taxon>
        <taxon>fabids</taxon>
        <taxon>Malpighiales</taxon>
        <taxon>Passifloraceae</taxon>
        <taxon>Turnera</taxon>
    </lineage>
</organism>
<dbReference type="GO" id="GO:0016491">
    <property type="term" value="F:oxidoreductase activity"/>
    <property type="evidence" value="ECO:0007669"/>
    <property type="project" value="UniProtKB-KW"/>
</dbReference>
<dbReference type="Proteomes" id="UP001141552">
    <property type="component" value="Unassembled WGS sequence"/>
</dbReference>
<dbReference type="GO" id="GO:0071949">
    <property type="term" value="F:FAD binding"/>
    <property type="evidence" value="ECO:0007669"/>
    <property type="project" value="InterPro"/>
</dbReference>
<dbReference type="InterPro" id="IPR036318">
    <property type="entry name" value="FAD-bd_PCMH-like_sf"/>
</dbReference>
<dbReference type="InterPro" id="IPR016166">
    <property type="entry name" value="FAD-bd_PCMH"/>
</dbReference>
<dbReference type="InterPro" id="IPR016169">
    <property type="entry name" value="FAD-bd_PCMH_sub2"/>
</dbReference>
<feature type="domain" description="FAD-binding PCMH-type" evidence="3">
    <location>
        <begin position="1"/>
        <end position="98"/>
    </location>
</feature>
<dbReference type="SUPFAM" id="SSF56176">
    <property type="entry name" value="FAD-binding/transporter-associated domain-like"/>
    <property type="match status" value="1"/>
</dbReference>
<evidence type="ECO:0000313" key="4">
    <source>
        <dbReference type="EMBL" id="KAJ4846425.1"/>
    </source>
</evidence>
<evidence type="ECO:0000256" key="1">
    <source>
        <dbReference type="ARBA" id="ARBA00005466"/>
    </source>
</evidence>
<sequence>LINEAAKAGLALPYTPYWWGLTIGGLLSTGAHGSSLWGKGSAIHDYVVELTIVSPGQPEEGYAKVRRLDEHSSELDAARVSLGVLGVISKVTLKLQHIFKRSITLREKNDSDVADQVVSFGSKHEFADIAWYPSQRKAVYRIDDRVPSSRSGNGLYDYIPFRSSLTRELAAARTTEENQETDSDANGKCLSAKNRLQSSGTCLDSREDSLITACPWDPRIKGEYFFLAAFSIRLPVAKSFIQDVQKLVTLEPKALCVLGQYNGVLIRYVKGSSAYL</sequence>
<protein>
    <recommendedName>
        <fullName evidence="3">FAD-binding PCMH-type domain-containing protein</fullName>
    </recommendedName>
</protein>
<reference evidence="4" key="1">
    <citation type="submission" date="2022-02" db="EMBL/GenBank/DDBJ databases">
        <authorList>
            <person name="Henning P.M."/>
            <person name="McCubbin A.G."/>
            <person name="Shore J.S."/>
        </authorList>
    </citation>
    <scope>NUCLEOTIDE SEQUENCE</scope>
    <source>
        <strain evidence="4">F60SS</strain>
        <tissue evidence="4">Leaves</tissue>
    </source>
</reference>
<name>A0A9Q0GCB6_9ROSI</name>
<reference evidence="4" key="2">
    <citation type="journal article" date="2023" name="Plants (Basel)">
        <title>Annotation of the Turnera subulata (Passifloraceae) Draft Genome Reveals the S-Locus Evolved after the Divergence of Turneroideae from Passifloroideae in a Stepwise Manner.</title>
        <authorList>
            <person name="Henning P.M."/>
            <person name="Roalson E.H."/>
            <person name="Mir W."/>
            <person name="McCubbin A.G."/>
            <person name="Shore J.S."/>
        </authorList>
    </citation>
    <scope>NUCLEOTIDE SEQUENCE</scope>
    <source>
        <strain evidence="4">F60SS</strain>
    </source>
</reference>
<evidence type="ECO:0000313" key="5">
    <source>
        <dbReference type="Proteomes" id="UP001141552"/>
    </source>
</evidence>
<dbReference type="OrthoDB" id="610608at2759"/>
<evidence type="ECO:0000256" key="2">
    <source>
        <dbReference type="ARBA" id="ARBA00023002"/>
    </source>
</evidence>